<accession>A0A4Z2E2U7</accession>
<dbReference type="OrthoDB" id="294251at2759"/>
<dbReference type="InterPro" id="IPR035969">
    <property type="entry name" value="Rab-GAP_TBC_sf"/>
</dbReference>
<dbReference type="AlphaFoldDB" id="A0A4Z2E2U7"/>
<sequence length="105" mass="12374">MVAAAKRRELKEAQRRRQQKEQRLRQEEVLSNTSLVWSLHILPHWALMRSSPRAQDLWWGGLPPRVRGRVWSLALGNELNITAELYEIFLSRAKEKWSLNETDGK</sequence>
<evidence type="ECO:0000256" key="1">
    <source>
        <dbReference type="SAM" id="MobiDB-lite"/>
    </source>
</evidence>
<name>A0A4Z2E2U7_9TELE</name>
<proteinExistence type="predicted"/>
<keyword evidence="3" id="KW-1185">Reference proteome</keyword>
<reference evidence="2 3" key="1">
    <citation type="submission" date="2019-03" db="EMBL/GenBank/DDBJ databases">
        <title>First draft genome of Liparis tanakae, snailfish: a comprehensive survey of snailfish specific genes.</title>
        <authorList>
            <person name="Kim W."/>
            <person name="Song I."/>
            <person name="Jeong J.-H."/>
            <person name="Kim D."/>
            <person name="Kim S."/>
            <person name="Ryu S."/>
            <person name="Song J.Y."/>
            <person name="Lee S.K."/>
        </authorList>
    </citation>
    <scope>NUCLEOTIDE SEQUENCE [LARGE SCALE GENOMIC DNA]</scope>
    <source>
        <tissue evidence="2">Muscle</tissue>
    </source>
</reference>
<dbReference type="SUPFAM" id="SSF47923">
    <property type="entry name" value="Ypt/Rab-GAP domain of gyp1p"/>
    <property type="match status" value="1"/>
</dbReference>
<feature type="region of interest" description="Disordered" evidence="1">
    <location>
        <begin position="1"/>
        <end position="23"/>
    </location>
</feature>
<dbReference type="Proteomes" id="UP000314294">
    <property type="component" value="Unassembled WGS sequence"/>
</dbReference>
<evidence type="ECO:0000313" key="2">
    <source>
        <dbReference type="EMBL" id="TNN23105.1"/>
    </source>
</evidence>
<dbReference type="Gene3D" id="1.10.10.750">
    <property type="entry name" value="Ypt/Rab-GAP domain of gyp1p, domain 1"/>
    <property type="match status" value="1"/>
</dbReference>
<dbReference type="FunFam" id="1.10.10.750:FF:000005">
    <property type="entry name" value="TBC1 domain family member 14"/>
    <property type="match status" value="1"/>
</dbReference>
<organism evidence="2 3">
    <name type="scientific">Liparis tanakae</name>
    <name type="common">Tanaka's snailfish</name>
    <dbReference type="NCBI Taxonomy" id="230148"/>
    <lineage>
        <taxon>Eukaryota</taxon>
        <taxon>Metazoa</taxon>
        <taxon>Chordata</taxon>
        <taxon>Craniata</taxon>
        <taxon>Vertebrata</taxon>
        <taxon>Euteleostomi</taxon>
        <taxon>Actinopterygii</taxon>
        <taxon>Neopterygii</taxon>
        <taxon>Teleostei</taxon>
        <taxon>Neoteleostei</taxon>
        <taxon>Acanthomorphata</taxon>
        <taxon>Eupercaria</taxon>
        <taxon>Perciformes</taxon>
        <taxon>Cottioidei</taxon>
        <taxon>Cottales</taxon>
        <taxon>Liparidae</taxon>
        <taxon>Liparis</taxon>
    </lineage>
</organism>
<evidence type="ECO:0000313" key="3">
    <source>
        <dbReference type="Proteomes" id="UP000314294"/>
    </source>
</evidence>
<comment type="caution">
    <text evidence="2">The sequence shown here is derived from an EMBL/GenBank/DDBJ whole genome shotgun (WGS) entry which is preliminary data.</text>
</comment>
<dbReference type="EMBL" id="SRLO01019770">
    <property type="protein sequence ID" value="TNN23105.1"/>
    <property type="molecule type" value="Genomic_DNA"/>
</dbReference>
<protein>
    <submittedName>
        <fullName evidence="2">TBC1 domain family member 12</fullName>
    </submittedName>
</protein>
<gene>
    <name evidence="2" type="primary">tbc1d12_3</name>
    <name evidence="2" type="ORF">EYF80_066778</name>
</gene>